<evidence type="ECO:0000313" key="13">
    <source>
        <dbReference type="EMBL" id="KGX91284.1"/>
    </source>
</evidence>
<feature type="domain" description="ABC transporter" evidence="11">
    <location>
        <begin position="335"/>
        <end position="570"/>
    </location>
</feature>
<evidence type="ECO:0000256" key="1">
    <source>
        <dbReference type="ARBA" id="ARBA00004651"/>
    </source>
</evidence>
<proteinExistence type="inferred from homology"/>
<dbReference type="GO" id="GO:0005886">
    <property type="term" value="C:plasma membrane"/>
    <property type="evidence" value="ECO:0007669"/>
    <property type="project" value="UniProtKB-SubCell"/>
</dbReference>
<comment type="similarity">
    <text evidence="2">Belongs to the ABC transporter superfamily.</text>
</comment>
<evidence type="ECO:0000256" key="4">
    <source>
        <dbReference type="ARBA" id="ARBA00022475"/>
    </source>
</evidence>
<dbReference type="eggNOG" id="COG1132">
    <property type="taxonomic scope" value="Bacteria"/>
</dbReference>
<evidence type="ECO:0000259" key="11">
    <source>
        <dbReference type="PROSITE" id="PS50893"/>
    </source>
</evidence>
<dbReference type="Pfam" id="PF00664">
    <property type="entry name" value="ABC_membrane"/>
    <property type="match status" value="1"/>
</dbReference>
<feature type="domain" description="ABC transmembrane type-1" evidence="12">
    <location>
        <begin position="24"/>
        <end position="303"/>
    </location>
</feature>
<evidence type="ECO:0000313" key="14">
    <source>
        <dbReference type="Proteomes" id="UP000030528"/>
    </source>
</evidence>
<gene>
    <name evidence="13" type="ORF">N781_04195</name>
</gene>
<dbReference type="GO" id="GO:0015421">
    <property type="term" value="F:ABC-type oligopeptide transporter activity"/>
    <property type="evidence" value="ECO:0007669"/>
    <property type="project" value="TreeGrafter"/>
</dbReference>
<dbReference type="RefSeq" id="WP_026800869.1">
    <property type="nucleotide sequence ID" value="NZ_AULI01000010.1"/>
</dbReference>
<feature type="transmembrane region" description="Helical" evidence="10">
    <location>
        <begin position="162"/>
        <end position="179"/>
    </location>
</feature>
<keyword evidence="9 10" id="KW-0472">Membrane</keyword>
<keyword evidence="8 10" id="KW-1133">Transmembrane helix</keyword>
<evidence type="ECO:0000256" key="8">
    <source>
        <dbReference type="ARBA" id="ARBA00022989"/>
    </source>
</evidence>
<comment type="subcellular location">
    <subcellularLocation>
        <location evidence="1">Cell membrane</location>
        <topology evidence="1">Multi-pass membrane protein</topology>
    </subcellularLocation>
</comment>
<evidence type="ECO:0000256" key="3">
    <source>
        <dbReference type="ARBA" id="ARBA00022448"/>
    </source>
</evidence>
<feature type="transmembrane region" description="Helical" evidence="10">
    <location>
        <begin position="277"/>
        <end position="294"/>
    </location>
</feature>
<dbReference type="CDD" id="cd18551">
    <property type="entry name" value="ABC_6TM_LmrA_like"/>
    <property type="match status" value="1"/>
</dbReference>
<keyword evidence="6" id="KW-0547">Nucleotide-binding</keyword>
<dbReference type="EMBL" id="AVPE01000010">
    <property type="protein sequence ID" value="KGX91284.1"/>
    <property type="molecule type" value="Genomic_DNA"/>
</dbReference>
<dbReference type="InterPro" id="IPR039421">
    <property type="entry name" value="Type_1_exporter"/>
</dbReference>
<dbReference type="Gene3D" id="3.40.50.300">
    <property type="entry name" value="P-loop containing nucleotide triphosphate hydrolases"/>
    <property type="match status" value="1"/>
</dbReference>
<evidence type="ECO:0000256" key="6">
    <source>
        <dbReference type="ARBA" id="ARBA00022741"/>
    </source>
</evidence>
<dbReference type="PROSITE" id="PS50929">
    <property type="entry name" value="ABC_TM1F"/>
    <property type="match status" value="1"/>
</dbReference>
<evidence type="ECO:0000256" key="5">
    <source>
        <dbReference type="ARBA" id="ARBA00022692"/>
    </source>
</evidence>
<keyword evidence="3" id="KW-0813">Transport</keyword>
<dbReference type="Pfam" id="PF00005">
    <property type="entry name" value="ABC_tran"/>
    <property type="match status" value="1"/>
</dbReference>
<feature type="transmembrane region" description="Helical" evidence="10">
    <location>
        <begin position="136"/>
        <end position="156"/>
    </location>
</feature>
<keyword evidence="5 10" id="KW-0812">Transmembrane</keyword>
<dbReference type="InterPro" id="IPR027417">
    <property type="entry name" value="P-loop_NTPase"/>
</dbReference>
<organism evidence="13 14">
    <name type="scientific">Pontibacillus halophilus JSM 076056 = DSM 19796</name>
    <dbReference type="NCBI Taxonomy" id="1385510"/>
    <lineage>
        <taxon>Bacteria</taxon>
        <taxon>Bacillati</taxon>
        <taxon>Bacillota</taxon>
        <taxon>Bacilli</taxon>
        <taxon>Bacillales</taxon>
        <taxon>Bacillaceae</taxon>
        <taxon>Pontibacillus</taxon>
    </lineage>
</organism>
<dbReference type="SMART" id="SM00382">
    <property type="entry name" value="AAA"/>
    <property type="match status" value="1"/>
</dbReference>
<feature type="transmembrane region" description="Helical" evidence="10">
    <location>
        <begin position="60"/>
        <end position="86"/>
    </location>
</feature>
<evidence type="ECO:0000256" key="10">
    <source>
        <dbReference type="SAM" id="Phobius"/>
    </source>
</evidence>
<dbReference type="PANTHER" id="PTHR43394:SF1">
    <property type="entry name" value="ATP-BINDING CASSETTE SUB-FAMILY B MEMBER 10, MITOCHONDRIAL"/>
    <property type="match status" value="1"/>
</dbReference>
<comment type="caution">
    <text evidence="13">The sequence shown here is derived from an EMBL/GenBank/DDBJ whole genome shotgun (WGS) entry which is preliminary data.</text>
</comment>
<evidence type="ECO:0000256" key="2">
    <source>
        <dbReference type="ARBA" id="ARBA00005417"/>
    </source>
</evidence>
<dbReference type="GO" id="GO:0005524">
    <property type="term" value="F:ATP binding"/>
    <property type="evidence" value="ECO:0007669"/>
    <property type="project" value="UniProtKB-KW"/>
</dbReference>
<keyword evidence="4" id="KW-1003">Cell membrane</keyword>
<dbReference type="PROSITE" id="PS00211">
    <property type="entry name" value="ABC_TRANSPORTER_1"/>
    <property type="match status" value="1"/>
</dbReference>
<keyword evidence="14" id="KW-1185">Reference proteome</keyword>
<evidence type="ECO:0000259" key="12">
    <source>
        <dbReference type="PROSITE" id="PS50929"/>
    </source>
</evidence>
<accession>A0A0A5GGY2</accession>
<dbReference type="STRING" id="1385510.GCA_000425205_02540"/>
<dbReference type="SUPFAM" id="SSF52540">
    <property type="entry name" value="P-loop containing nucleoside triphosphate hydrolases"/>
    <property type="match status" value="1"/>
</dbReference>
<dbReference type="InterPro" id="IPR017871">
    <property type="entry name" value="ABC_transporter-like_CS"/>
</dbReference>
<sequence>MNKQTVVSFIKLIRETKPSVARMLIAVTLSVVATIVGLLIPMLTKSFVDGFDIQNIKTWMIVGLVIVFVLQSIANGVSIYLLNYIGQQLVARLRERLWKKHLSLRVPFYDDNKSGELISRITNDTSIVKNLITDHLVDFFTGIISIIGAVAILIYLDWQMTLVMLVTVPLAIGVIVPLARKMYKISKSLQDETASFTSLVSQVLSEIRLVKASNAESREQENGFGAIRTLFQYGLKEARIQAIVIPLMSFIMMGMLVIVLGYGGYRVSNGTLTAGDLVAFILYLFQIVVPLSRFTNFFTQLQKAVGAMERVQFILDEEEEEYDGGVSFEGFNQPIVIDDVSFGYGNESDVLRDLSFTIPNQSTTALVGPSGSGKTTFFALMEQFYSPTSGGIRHGEQAIQEYDLAEWRKRIGYVSQESPILSGTIRENIVYGVERDVTEEELRQVAVMSYADQFIEQLPNGYDTEVGERGMKLSGGQRQRIGIARALIRDPELLLLDEATSSLDSKAEQVVQQALNNLMKGRTTIVIAHRLSTVVNADQLIFLDQGAITGKGTHEELYRTHATYRQFADQQLHVKELENRALFD</sequence>
<keyword evidence="7" id="KW-0067">ATP-binding</keyword>
<protein>
    <submittedName>
        <fullName evidence="13">Multidrug ABC transporter permease</fullName>
    </submittedName>
</protein>
<dbReference type="PROSITE" id="PS50893">
    <property type="entry name" value="ABC_TRANSPORTER_2"/>
    <property type="match status" value="1"/>
</dbReference>
<dbReference type="InterPro" id="IPR011527">
    <property type="entry name" value="ABC1_TM_dom"/>
</dbReference>
<evidence type="ECO:0000256" key="7">
    <source>
        <dbReference type="ARBA" id="ARBA00022840"/>
    </source>
</evidence>
<dbReference type="AlphaFoldDB" id="A0A0A5GGY2"/>
<dbReference type="InterPro" id="IPR003593">
    <property type="entry name" value="AAA+_ATPase"/>
</dbReference>
<reference evidence="13 14" key="1">
    <citation type="submission" date="2013-08" db="EMBL/GenBank/DDBJ databases">
        <authorList>
            <person name="Huang J."/>
            <person name="Wang G."/>
        </authorList>
    </citation>
    <scope>NUCLEOTIDE SEQUENCE [LARGE SCALE GENOMIC DNA]</scope>
    <source>
        <strain evidence="13 14">JSM 076056</strain>
    </source>
</reference>
<dbReference type="InterPro" id="IPR036640">
    <property type="entry name" value="ABC1_TM_sf"/>
</dbReference>
<feature type="transmembrane region" description="Helical" evidence="10">
    <location>
        <begin position="20"/>
        <end position="40"/>
    </location>
</feature>
<feature type="transmembrane region" description="Helical" evidence="10">
    <location>
        <begin position="242"/>
        <end position="265"/>
    </location>
</feature>
<dbReference type="FunFam" id="3.40.50.300:FF:000218">
    <property type="entry name" value="Multidrug ABC transporter ATP-binding protein"/>
    <property type="match status" value="1"/>
</dbReference>
<dbReference type="Gene3D" id="1.20.1560.10">
    <property type="entry name" value="ABC transporter type 1, transmembrane domain"/>
    <property type="match status" value="1"/>
</dbReference>
<dbReference type="Proteomes" id="UP000030528">
    <property type="component" value="Unassembled WGS sequence"/>
</dbReference>
<dbReference type="OrthoDB" id="9770415at2"/>
<dbReference type="PANTHER" id="PTHR43394">
    <property type="entry name" value="ATP-DEPENDENT PERMEASE MDL1, MITOCHONDRIAL"/>
    <property type="match status" value="1"/>
</dbReference>
<evidence type="ECO:0000256" key="9">
    <source>
        <dbReference type="ARBA" id="ARBA00023136"/>
    </source>
</evidence>
<dbReference type="InterPro" id="IPR003439">
    <property type="entry name" value="ABC_transporter-like_ATP-bd"/>
</dbReference>
<name>A0A0A5GGY2_9BACI</name>
<dbReference type="GO" id="GO:0016887">
    <property type="term" value="F:ATP hydrolysis activity"/>
    <property type="evidence" value="ECO:0007669"/>
    <property type="project" value="InterPro"/>
</dbReference>
<dbReference type="SUPFAM" id="SSF90123">
    <property type="entry name" value="ABC transporter transmembrane region"/>
    <property type="match status" value="1"/>
</dbReference>
<dbReference type="FunFam" id="1.20.1560.10:FF:000011">
    <property type="entry name" value="Multidrug ABC transporter ATP-binding protein"/>
    <property type="match status" value="1"/>
</dbReference>